<feature type="compositionally biased region" description="Pro residues" evidence="1">
    <location>
        <begin position="1"/>
        <end position="16"/>
    </location>
</feature>
<feature type="transmembrane region" description="Helical" evidence="2">
    <location>
        <begin position="117"/>
        <end position="138"/>
    </location>
</feature>
<evidence type="ECO:0000313" key="4">
    <source>
        <dbReference type="Proteomes" id="UP001564626"/>
    </source>
</evidence>
<dbReference type="RefSeq" id="WP_345357770.1">
    <property type="nucleotide sequence ID" value="NZ_BAABII010000003.1"/>
</dbReference>
<accession>A0ABV4CJU8</accession>
<feature type="compositionally biased region" description="Low complexity" evidence="1">
    <location>
        <begin position="17"/>
        <end position="52"/>
    </location>
</feature>
<keyword evidence="2" id="KW-0472">Membrane</keyword>
<feature type="transmembrane region" description="Helical" evidence="2">
    <location>
        <begin position="87"/>
        <end position="110"/>
    </location>
</feature>
<organism evidence="3 4">
    <name type="scientific">Saccharopolyspora cebuensis</name>
    <dbReference type="NCBI Taxonomy" id="418759"/>
    <lineage>
        <taxon>Bacteria</taxon>
        <taxon>Bacillati</taxon>
        <taxon>Actinomycetota</taxon>
        <taxon>Actinomycetes</taxon>
        <taxon>Pseudonocardiales</taxon>
        <taxon>Pseudonocardiaceae</taxon>
        <taxon>Saccharopolyspora</taxon>
    </lineage>
</organism>
<sequence>MSAPQPPQQPGVPPGYPQQAGYQQQPGYPGPQGYAQQPGHPQAYQQPQQWGQPQPPRPSGSAVPARVLGVLAIVIGLAITLDFAFSNLVNTLICVPAGLALIGGGVLLILRHWIGPFLLIGATVLCLAFVVKGIVLRATSEYLGGSLGEILYSFAEVITLVPTLIVTALSLLPFTRNGLKPRSATAQAPAHYGAPHQYAPQYPGQQYGTPQAQQPAQQPYPPQQQYPQQYGGYPPPQ</sequence>
<proteinExistence type="predicted"/>
<keyword evidence="4" id="KW-1185">Reference proteome</keyword>
<feature type="compositionally biased region" description="Low complexity" evidence="1">
    <location>
        <begin position="225"/>
        <end position="237"/>
    </location>
</feature>
<evidence type="ECO:0000313" key="3">
    <source>
        <dbReference type="EMBL" id="MEY8041371.1"/>
    </source>
</evidence>
<evidence type="ECO:0000256" key="1">
    <source>
        <dbReference type="SAM" id="MobiDB-lite"/>
    </source>
</evidence>
<dbReference type="Proteomes" id="UP001564626">
    <property type="component" value="Unassembled WGS sequence"/>
</dbReference>
<evidence type="ECO:0000256" key="2">
    <source>
        <dbReference type="SAM" id="Phobius"/>
    </source>
</evidence>
<feature type="transmembrane region" description="Helical" evidence="2">
    <location>
        <begin position="150"/>
        <end position="172"/>
    </location>
</feature>
<feature type="transmembrane region" description="Helical" evidence="2">
    <location>
        <begin position="63"/>
        <end position="81"/>
    </location>
</feature>
<feature type="region of interest" description="Disordered" evidence="1">
    <location>
        <begin position="1"/>
        <end position="61"/>
    </location>
</feature>
<protein>
    <submittedName>
        <fullName evidence="3">Uncharacterized protein</fullName>
    </submittedName>
</protein>
<keyword evidence="2" id="KW-1133">Transmembrane helix</keyword>
<feature type="compositionally biased region" description="Low complexity" evidence="1">
    <location>
        <begin position="194"/>
        <end position="217"/>
    </location>
</feature>
<comment type="caution">
    <text evidence="3">The sequence shown here is derived from an EMBL/GenBank/DDBJ whole genome shotgun (WGS) entry which is preliminary data.</text>
</comment>
<name>A0ABV4CJU8_9PSEU</name>
<feature type="region of interest" description="Disordered" evidence="1">
    <location>
        <begin position="194"/>
        <end position="237"/>
    </location>
</feature>
<dbReference type="EMBL" id="JBGEHV010000035">
    <property type="protein sequence ID" value="MEY8041371.1"/>
    <property type="molecule type" value="Genomic_DNA"/>
</dbReference>
<reference evidence="3 4" key="1">
    <citation type="submission" date="2024-08" db="EMBL/GenBank/DDBJ databases">
        <title>Genome mining of Saccharopolyspora cebuensis PGLac3 from Nigerian medicinal plant.</title>
        <authorList>
            <person name="Ezeobiora C.E."/>
            <person name="Igbokwe N.H."/>
            <person name="Amin D.H."/>
            <person name="Mendie U.E."/>
        </authorList>
    </citation>
    <scope>NUCLEOTIDE SEQUENCE [LARGE SCALE GENOMIC DNA]</scope>
    <source>
        <strain evidence="3 4">PGLac3</strain>
    </source>
</reference>
<keyword evidence="2" id="KW-0812">Transmembrane</keyword>
<gene>
    <name evidence="3" type="ORF">AB8O55_18360</name>
</gene>